<evidence type="ECO:0000256" key="1">
    <source>
        <dbReference type="SAM" id="MobiDB-lite"/>
    </source>
</evidence>
<dbReference type="Proteomes" id="UP000184330">
    <property type="component" value="Unassembled WGS sequence"/>
</dbReference>
<feature type="compositionally biased region" description="Low complexity" evidence="1">
    <location>
        <begin position="220"/>
        <end position="233"/>
    </location>
</feature>
<sequence>MKNIKFSQLKSISNFAQPGRGDVLQPNEKRSKNFSVTSAAWHQSFRYASATPAEQSRSHDAPQPCQHVTCNWSISSLGSMPLACASSYRGHPCYFIDLAAIFQPSLHNHLSHSSPNTSPYRQSSFIEHALGRAAERTLSDDLSGSLDNNEKQHLHLQYVSPWQVELIPNPINFVIDTYSLHPYTSSHPIPGVDELPAPGSSSKNPGIETSLPILSKSNLSQSPSPTVSTPTQSLGESSATQSPSTIDSEPSQKRQRLSIALASPSPSTSSPWALRSSAVSPSTGDHPRNFLSLSPKRDSQATDALVAPRCFRNNIFSIGTTQPSTTSALSATYKAATTWYPSASRKT</sequence>
<feature type="region of interest" description="Disordered" evidence="1">
    <location>
        <begin position="191"/>
        <end position="299"/>
    </location>
</feature>
<evidence type="ECO:0000313" key="3">
    <source>
        <dbReference type="Proteomes" id="UP000184330"/>
    </source>
</evidence>
<protein>
    <submittedName>
        <fullName evidence="2">Uncharacterized protein</fullName>
    </submittedName>
</protein>
<organism evidence="2 3">
    <name type="scientific">Phialocephala subalpina</name>
    <dbReference type="NCBI Taxonomy" id="576137"/>
    <lineage>
        <taxon>Eukaryota</taxon>
        <taxon>Fungi</taxon>
        <taxon>Dikarya</taxon>
        <taxon>Ascomycota</taxon>
        <taxon>Pezizomycotina</taxon>
        <taxon>Leotiomycetes</taxon>
        <taxon>Helotiales</taxon>
        <taxon>Mollisiaceae</taxon>
        <taxon>Phialocephala</taxon>
        <taxon>Phialocephala fortinii species complex</taxon>
    </lineage>
</organism>
<dbReference type="EMBL" id="FJOG01000067">
    <property type="protein sequence ID" value="CZR69213.1"/>
    <property type="molecule type" value="Genomic_DNA"/>
</dbReference>
<accession>A0A1L7XW00</accession>
<keyword evidence="3" id="KW-1185">Reference proteome</keyword>
<dbReference type="OrthoDB" id="8922241at2759"/>
<dbReference type="AlphaFoldDB" id="A0A1L7XW00"/>
<feature type="compositionally biased region" description="Low complexity" evidence="1">
    <location>
        <begin position="257"/>
        <end position="274"/>
    </location>
</feature>
<evidence type="ECO:0000313" key="2">
    <source>
        <dbReference type="EMBL" id="CZR69213.1"/>
    </source>
</evidence>
<reference evidence="2 3" key="1">
    <citation type="submission" date="2016-03" db="EMBL/GenBank/DDBJ databases">
        <authorList>
            <person name="Ploux O."/>
        </authorList>
    </citation>
    <scope>NUCLEOTIDE SEQUENCE [LARGE SCALE GENOMIC DNA]</scope>
    <source>
        <strain evidence="2 3">UAMH 11012</strain>
    </source>
</reference>
<gene>
    <name evidence="2" type="ORF">PAC_19113</name>
</gene>
<proteinExistence type="predicted"/>
<feature type="compositionally biased region" description="Polar residues" evidence="1">
    <location>
        <begin position="234"/>
        <end position="249"/>
    </location>
</feature>
<name>A0A1L7XW00_9HELO</name>